<evidence type="ECO:0000313" key="2">
    <source>
        <dbReference type="EMBL" id="GAA3589587.1"/>
    </source>
</evidence>
<protein>
    <submittedName>
        <fullName evidence="2">GNAT family N-acetyltransferase</fullName>
    </submittedName>
</protein>
<dbReference type="SUPFAM" id="SSF55729">
    <property type="entry name" value="Acyl-CoA N-acyltransferases (Nat)"/>
    <property type="match status" value="1"/>
</dbReference>
<comment type="caution">
    <text evidence="2">The sequence shown here is derived from an EMBL/GenBank/DDBJ whole genome shotgun (WGS) entry which is preliminary data.</text>
</comment>
<reference evidence="3" key="1">
    <citation type="journal article" date="2019" name="Int. J. Syst. Evol. Microbiol.">
        <title>The Global Catalogue of Microorganisms (GCM) 10K type strain sequencing project: providing services to taxonomists for standard genome sequencing and annotation.</title>
        <authorList>
            <consortium name="The Broad Institute Genomics Platform"/>
            <consortium name="The Broad Institute Genome Sequencing Center for Infectious Disease"/>
            <person name="Wu L."/>
            <person name="Ma J."/>
        </authorList>
    </citation>
    <scope>NUCLEOTIDE SEQUENCE [LARGE SCALE GENOMIC DNA]</scope>
    <source>
        <strain evidence="3">JCM 17326</strain>
    </source>
</reference>
<dbReference type="Proteomes" id="UP001500630">
    <property type="component" value="Unassembled WGS sequence"/>
</dbReference>
<keyword evidence="3" id="KW-1185">Reference proteome</keyword>
<evidence type="ECO:0000313" key="3">
    <source>
        <dbReference type="Proteomes" id="UP001500630"/>
    </source>
</evidence>
<dbReference type="EMBL" id="BAABDQ010000025">
    <property type="protein sequence ID" value="GAA3589587.1"/>
    <property type="molecule type" value="Genomic_DNA"/>
</dbReference>
<dbReference type="PROSITE" id="PS51186">
    <property type="entry name" value="GNAT"/>
    <property type="match status" value="1"/>
</dbReference>
<organism evidence="2 3">
    <name type="scientific">Nonomuraea rosea</name>
    <dbReference type="NCBI Taxonomy" id="638574"/>
    <lineage>
        <taxon>Bacteria</taxon>
        <taxon>Bacillati</taxon>
        <taxon>Actinomycetota</taxon>
        <taxon>Actinomycetes</taxon>
        <taxon>Streptosporangiales</taxon>
        <taxon>Streptosporangiaceae</taxon>
        <taxon>Nonomuraea</taxon>
    </lineage>
</organism>
<dbReference type="PANTHER" id="PTHR43792">
    <property type="entry name" value="GNAT FAMILY, PUTATIVE (AFU_ORTHOLOGUE AFUA_3G00765)-RELATED-RELATED"/>
    <property type="match status" value="1"/>
</dbReference>
<dbReference type="PANTHER" id="PTHR43792:SF16">
    <property type="entry name" value="N-ACETYLTRANSFERASE DOMAIN-CONTAINING PROTEIN"/>
    <property type="match status" value="1"/>
</dbReference>
<dbReference type="InterPro" id="IPR016181">
    <property type="entry name" value="Acyl_CoA_acyltransferase"/>
</dbReference>
<proteinExistence type="predicted"/>
<dbReference type="InterPro" id="IPR051531">
    <property type="entry name" value="N-acetyltransferase"/>
</dbReference>
<dbReference type="Pfam" id="PF13302">
    <property type="entry name" value="Acetyltransf_3"/>
    <property type="match status" value="1"/>
</dbReference>
<dbReference type="Gene3D" id="3.40.630.30">
    <property type="match status" value="1"/>
</dbReference>
<feature type="domain" description="N-acetyltransferase" evidence="1">
    <location>
        <begin position="10"/>
        <end position="181"/>
    </location>
</feature>
<sequence>MHLFLETDRLILRRFTESDADHLFHLHNDPEVMRYLNGGKPTPREVIVGETLPRFIASGFFAAVGKAGGKAGGEPSGTFLGWFHLRAPEGRPEDEPELGYRLHKAAWNKGYATEGTRALIDKAFGELGARRVFAQTMAVNRGSRRVMEKAGLRFVRTFFMDWPDLIEGSDQGEVEYELLRSDWAATRPR</sequence>
<dbReference type="RefSeq" id="WP_345571107.1">
    <property type="nucleotide sequence ID" value="NZ_BAABDQ010000025.1"/>
</dbReference>
<dbReference type="InterPro" id="IPR000182">
    <property type="entry name" value="GNAT_dom"/>
</dbReference>
<evidence type="ECO:0000259" key="1">
    <source>
        <dbReference type="PROSITE" id="PS51186"/>
    </source>
</evidence>
<name>A0ABP6YT17_9ACTN</name>
<accession>A0ABP6YT17</accession>
<gene>
    <name evidence="2" type="ORF">GCM10022419_085080</name>
</gene>